<dbReference type="GeneID" id="89489874"/>
<reference evidence="1" key="1">
    <citation type="submission" date="2023-04" db="EMBL/GenBank/DDBJ databases">
        <authorList>
            <person name="Li W."/>
        </authorList>
    </citation>
    <scope>NUCLEOTIDE SEQUENCE</scope>
    <source>
        <strain evidence="1">QITACRE101</strain>
    </source>
</reference>
<accession>A0AB35L951</accession>
<proteinExistence type="predicted"/>
<organism evidence="1 2">
    <name type="scientific">Providencia rettgeri</name>
    <dbReference type="NCBI Taxonomy" id="587"/>
    <lineage>
        <taxon>Bacteria</taxon>
        <taxon>Pseudomonadati</taxon>
        <taxon>Pseudomonadota</taxon>
        <taxon>Gammaproteobacteria</taxon>
        <taxon>Enterobacterales</taxon>
        <taxon>Morganellaceae</taxon>
        <taxon>Providencia</taxon>
    </lineage>
</organism>
<name>A0AB35L951_PRORE</name>
<gene>
    <name evidence="1" type="ORF">QDQ51_04485</name>
</gene>
<dbReference type="EMBL" id="JARVQW010000001">
    <property type="protein sequence ID" value="MDH2304675.1"/>
    <property type="molecule type" value="Genomic_DNA"/>
</dbReference>
<comment type="caution">
    <text evidence="1">The sequence shown here is derived from an EMBL/GenBank/DDBJ whole genome shotgun (WGS) entry which is preliminary data.</text>
</comment>
<sequence length="137" mass="15492">MSKIFNFIIALFLLGAGFVLGLSLSYKDEISVVERTKRTVLGYLNSPKLESFKDVEYNFNKISHNGGEVGYVCGYVSRHYDFVSEVEFKRFVVKVYIKPDGEINISIPAIDGVGEVFDKSQIDKLWNSYCISPTLSK</sequence>
<evidence type="ECO:0000313" key="1">
    <source>
        <dbReference type="EMBL" id="MDH2304675.1"/>
    </source>
</evidence>
<dbReference type="RefSeq" id="WP_198641066.1">
    <property type="nucleotide sequence ID" value="NZ_JACTAI010000012.1"/>
</dbReference>
<evidence type="ECO:0000313" key="2">
    <source>
        <dbReference type="Proteomes" id="UP001162044"/>
    </source>
</evidence>
<reference evidence="1" key="2">
    <citation type="submission" date="2023-10" db="EMBL/GenBank/DDBJ databases">
        <title>Analysis of Resistance Genes of Carbapenem-resistant Providencia rettgeri.</title>
        <authorList>
            <person name="Liu M."/>
        </authorList>
    </citation>
    <scope>NUCLEOTIDE SEQUENCE</scope>
    <source>
        <strain evidence="1">QITACRE101</strain>
    </source>
</reference>
<dbReference type="AlphaFoldDB" id="A0AB35L951"/>
<evidence type="ECO:0008006" key="3">
    <source>
        <dbReference type="Google" id="ProtNLM"/>
    </source>
</evidence>
<protein>
    <recommendedName>
        <fullName evidence="3">DUF3592 domain-containing protein</fullName>
    </recommendedName>
</protein>
<dbReference type="Proteomes" id="UP001162044">
    <property type="component" value="Unassembled WGS sequence"/>
</dbReference>